<feature type="compositionally biased region" description="Polar residues" evidence="1">
    <location>
        <begin position="276"/>
        <end position="286"/>
    </location>
</feature>
<protein>
    <submittedName>
        <fullName evidence="2">Uncharacterized protein</fullName>
    </submittedName>
</protein>
<sequence length="836" mass="94188">MAYSPRGDSYNSYSSTMDQDYRQWESHGVYSNPDVKVLRHPNTGRDYIWNRSRSYLLPLDLQRLDESYYVGPTHRRRLVNPLPDYQRVQSRLPTRLHTPMHLVELGGEQLPAGQVYVLDQPWSTYAVSGGAAPFHHLSSSGMLGGLGCATPSSSLSAAIRDLPLITWGSSANHHHQPSLAPHSRHPHHRSYPESIRHRPYPTPTRSRRSSFSNNHNYSSPPHERESRDYSSEDRQRPSWGEFGSNGDGGHDHHSFGPTHGSRKSPRNHHPHFVPSDRSSFHPNRNSGPGPDWGSSGYRGAWNDLPLSRSQSQRENQREREAARPQSSHAHAHDRNHNRWDDDDDRDRDQGRDRDRDGDRNRDDSAYYPNRRDNNSWGHNAQQQSRSMGDGSFQFPTNQPYPSPAAEWFGTADQYAGDNKNGWHPSDDRPAPNDRPQRASSPSRRGGFTAWGGDGGNQVSGTEAMQSDDVSMAGVSDDDSTPWNSGPTGGEVFEFNDVEMEDAGPLYPDPGPAPAPFRIRIRLQTPPLERPPVPSERYNNRSAQHFSDPQEPPGTWSHHRQSPDEQAGSSNWDRPSEEWSRHHRPAPSRTRFQPSPDWRDKSPESHNHDHNYNHNRHHCNHRPPSPSMPTNTDTNDGDAYAAPLRSRPPTGWFSLVSPAASDCQPFYCIQNSSYRTDVWVNDIPLRRYRSDSDDSEAAAAAEALGFSARRDVRSSASSRPSSRYLKHLDVIRIGDVAFQVHYQLVPGRSCCQYCSTSSVQKTPSIRWAEDPKDSLIPADSTDEGVASDVTLRDPTSSPDASDIVGFGMNPNSANRLREYFNQAFDILLPALSNLRRI</sequence>
<keyword evidence="3" id="KW-1185">Reference proteome</keyword>
<evidence type="ECO:0000313" key="2">
    <source>
        <dbReference type="EMBL" id="RKP39251.1"/>
    </source>
</evidence>
<dbReference type="EMBL" id="ML002286">
    <property type="protein sequence ID" value="RKP39251.1"/>
    <property type="molecule type" value="Genomic_DNA"/>
</dbReference>
<feature type="compositionally biased region" description="Basic residues" evidence="1">
    <location>
        <begin position="260"/>
        <end position="271"/>
    </location>
</feature>
<feature type="compositionally biased region" description="Basic residues" evidence="1">
    <location>
        <begin position="172"/>
        <end position="189"/>
    </location>
</feature>
<feature type="region of interest" description="Disordered" evidence="1">
    <location>
        <begin position="771"/>
        <end position="800"/>
    </location>
</feature>
<gene>
    <name evidence="2" type="ORF">BJ085DRAFT_39346</name>
</gene>
<feature type="region of interest" description="Disordered" evidence="1">
    <location>
        <begin position="172"/>
        <end position="643"/>
    </location>
</feature>
<feature type="compositionally biased region" description="Polar residues" evidence="1">
    <location>
        <begin position="374"/>
        <end position="386"/>
    </location>
</feature>
<evidence type="ECO:0000256" key="1">
    <source>
        <dbReference type="SAM" id="MobiDB-lite"/>
    </source>
</evidence>
<dbReference type="AlphaFoldDB" id="A0A4Q0A1C0"/>
<organism evidence="2 3">
    <name type="scientific">Dimargaris cristalligena</name>
    <dbReference type="NCBI Taxonomy" id="215637"/>
    <lineage>
        <taxon>Eukaryota</taxon>
        <taxon>Fungi</taxon>
        <taxon>Fungi incertae sedis</taxon>
        <taxon>Zoopagomycota</taxon>
        <taxon>Kickxellomycotina</taxon>
        <taxon>Dimargaritomycetes</taxon>
        <taxon>Dimargaritales</taxon>
        <taxon>Dimargaritaceae</taxon>
        <taxon>Dimargaris</taxon>
    </lineage>
</organism>
<proteinExistence type="predicted"/>
<feature type="compositionally biased region" description="Basic and acidic residues" evidence="1">
    <location>
        <begin position="221"/>
        <end position="236"/>
    </location>
</feature>
<feature type="compositionally biased region" description="Basic and acidic residues" evidence="1">
    <location>
        <begin position="346"/>
        <end position="373"/>
    </location>
</feature>
<feature type="compositionally biased region" description="Low complexity" evidence="1">
    <location>
        <begin position="209"/>
        <end position="220"/>
    </location>
</feature>
<feature type="compositionally biased region" description="Basic and acidic residues" evidence="1">
    <location>
        <begin position="424"/>
        <end position="436"/>
    </location>
</feature>
<evidence type="ECO:0000313" key="3">
    <source>
        <dbReference type="Proteomes" id="UP000268162"/>
    </source>
</evidence>
<feature type="compositionally biased region" description="Gly residues" evidence="1">
    <location>
        <begin position="448"/>
        <end position="457"/>
    </location>
</feature>
<feature type="compositionally biased region" description="Basic and acidic residues" evidence="1">
    <location>
        <begin position="596"/>
        <end position="611"/>
    </location>
</feature>
<reference evidence="3" key="1">
    <citation type="journal article" date="2018" name="Nat. Microbiol.">
        <title>Leveraging single-cell genomics to expand the fungal tree of life.</title>
        <authorList>
            <person name="Ahrendt S.R."/>
            <person name="Quandt C.A."/>
            <person name="Ciobanu D."/>
            <person name="Clum A."/>
            <person name="Salamov A."/>
            <person name="Andreopoulos B."/>
            <person name="Cheng J.F."/>
            <person name="Woyke T."/>
            <person name="Pelin A."/>
            <person name="Henrissat B."/>
            <person name="Reynolds N.K."/>
            <person name="Benny G.L."/>
            <person name="Smith M.E."/>
            <person name="James T.Y."/>
            <person name="Grigoriev I.V."/>
        </authorList>
    </citation>
    <scope>NUCLEOTIDE SEQUENCE [LARGE SCALE GENOMIC DNA]</scope>
    <source>
        <strain evidence="3">RSA 468</strain>
    </source>
</reference>
<dbReference type="Proteomes" id="UP000268162">
    <property type="component" value="Unassembled WGS sequence"/>
</dbReference>
<feature type="compositionally biased region" description="Basic and acidic residues" evidence="1">
    <location>
        <begin position="330"/>
        <end position="339"/>
    </location>
</feature>
<accession>A0A4Q0A1C0</accession>
<name>A0A4Q0A1C0_9FUNG</name>
<feature type="compositionally biased region" description="Polar residues" evidence="1">
    <location>
        <begin position="458"/>
        <end position="468"/>
    </location>
</feature>